<dbReference type="Gene3D" id="2.40.30.10">
    <property type="entry name" value="Translation factors"/>
    <property type="match status" value="2"/>
</dbReference>
<dbReference type="InterPro" id="IPR009001">
    <property type="entry name" value="Transl_elong_EF1A/Init_IF2_C"/>
</dbReference>
<organism evidence="7 8">
    <name type="scientific">Entamoeba invadens IP1</name>
    <dbReference type="NCBI Taxonomy" id="370355"/>
    <lineage>
        <taxon>Eukaryota</taxon>
        <taxon>Amoebozoa</taxon>
        <taxon>Evosea</taxon>
        <taxon>Archamoebae</taxon>
        <taxon>Mastigamoebida</taxon>
        <taxon>Entamoebidae</taxon>
        <taxon>Entamoeba</taxon>
    </lineage>
</organism>
<dbReference type="GO" id="GO:0003924">
    <property type="term" value="F:GTPase activity"/>
    <property type="evidence" value="ECO:0007669"/>
    <property type="project" value="InterPro"/>
</dbReference>
<evidence type="ECO:0000256" key="2">
    <source>
        <dbReference type="ARBA" id="ARBA00022741"/>
    </source>
</evidence>
<dbReference type="Proteomes" id="UP000014680">
    <property type="component" value="Unassembled WGS sequence"/>
</dbReference>
<dbReference type="SUPFAM" id="SSF52540">
    <property type="entry name" value="P-loop containing nucleoside triphosphate hydrolases"/>
    <property type="match status" value="1"/>
</dbReference>
<protein>
    <submittedName>
        <fullName evidence="7">Elongation factor 1-alpha, putative</fullName>
        <ecNumber evidence="7">2.7.7.4</ecNumber>
    </submittedName>
</protein>
<evidence type="ECO:0000256" key="1">
    <source>
        <dbReference type="ARBA" id="ARBA00007249"/>
    </source>
</evidence>
<name>A0A0A1U7X7_ENTIV</name>
<feature type="domain" description="GTP-eEF1A C-terminal" evidence="6">
    <location>
        <begin position="322"/>
        <end position="420"/>
    </location>
</feature>
<reference evidence="7 8" key="1">
    <citation type="submission" date="2012-10" db="EMBL/GenBank/DDBJ databases">
        <authorList>
            <person name="Zafar N."/>
            <person name="Inman J."/>
            <person name="Hall N."/>
            <person name="Lorenzi H."/>
            <person name="Caler E."/>
        </authorList>
    </citation>
    <scope>NUCLEOTIDE SEQUENCE [LARGE SCALE GENOMIC DNA]</scope>
    <source>
        <strain evidence="7 8">IP1</strain>
    </source>
</reference>
<evidence type="ECO:0000259" key="6">
    <source>
        <dbReference type="Pfam" id="PF22594"/>
    </source>
</evidence>
<dbReference type="GO" id="GO:0004781">
    <property type="term" value="F:sulfate adenylyltransferase (ATP) activity"/>
    <property type="evidence" value="ECO:0007669"/>
    <property type="project" value="UniProtKB-EC"/>
</dbReference>
<dbReference type="SUPFAM" id="SSF50465">
    <property type="entry name" value="EF-Tu/eEF-1alpha/eIF2-gamma C-terminal domain"/>
    <property type="match status" value="1"/>
</dbReference>
<dbReference type="Pfam" id="PF03144">
    <property type="entry name" value="GTP_EFTU_D2"/>
    <property type="match status" value="1"/>
</dbReference>
<evidence type="ECO:0000313" key="7">
    <source>
        <dbReference type="EMBL" id="ELP89175.1"/>
    </source>
</evidence>
<dbReference type="KEGG" id="eiv:EIN_485670"/>
<accession>A0A0A1U7X7</accession>
<dbReference type="VEuPathDB" id="AmoebaDB:EIN_485670"/>
<dbReference type="SUPFAM" id="SSF50447">
    <property type="entry name" value="Translation proteins"/>
    <property type="match status" value="1"/>
</dbReference>
<dbReference type="GO" id="GO:0005525">
    <property type="term" value="F:GTP binding"/>
    <property type="evidence" value="ECO:0007669"/>
    <property type="project" value="UniProtKB-KW"/>
</dbReference>
<keyword evidence="8" id="KW-1185">Reference proteome</keyword>
<sequence>MSQPRQYINLVVGGHFKSGKSTLMAHFLYEVGGIDKRSMEKAEREAQEIGMVDTKYSRLLDYTINERNADKTINTKTWKIITRRFDISMTDIPGCKKLKKNAIRGIQQADIGTFVVSAVKHEFEFFLNETKELLIYYKTFLIDNILICVNKMSCVEYSEEIFNNVKSTMTQFLKSLHFDLQKVTFIPTDGFEGDNLIEKSPNMGWFNEKTYLDELDSLKFCRKICEKPLRIVVEKVSSIIGIGTICSCVIESGVLVKKQMLRIAPSGATTTCESIERHHEDLSLAKERDYVGIRTQYLKYNEYHIGDILSDPNNHPAIRCGSFEAKIVMMFDQRITERYDPVLNIHMKQINCYIKVNSVFNRQEDVTTNEQEVVLKKGETAMVTITPLKKLCVEKFTDYPKLGTFVIRDSNKTVAVGVVTDVTPYSKVRSY</sequence>
<dbReference type="OrthoDB" id="342024at2759"/>
<dbReference type="AlphaFoldDB" id="A0A0A1U7X7"/>
<dbReference type="Gene3D" id="3.40.50.300">
    <property type="entry name" value="P-loop containing nucleotide triphosphate hydrolases"/>
    <property type="match status" value="1"/>
</dbReference>
<evidence type="ECO:0000256" key="3">
    <source>
        <dbReference type="ARBA" id="ARBA00023134"/>
    </source>
</evidence>
<dbReference type="EMBL" id="KB206670">
    <property type="protein sequence ID" value="ELP89175.1"/>
    <property type="molecule type" value="Genomic_DNA"/>
</dbReference>
<proteinExistence type="inferred from homology"/>
<comment type="similarity">
    <text evidence="1">Belongs to the TRAFAC class translation factor GTPase superfamily. Classic translation factor GTPase family. EF-Tu/EF-1A subfamily.</text>
</comment>
<dbReference type="GeneID" id="14888275"/>
<dbReference type="Pfam" id="PF00009">
    <property type="entry name" value="GTP_EFTU"/>
    <property type="match status" value="1"/>
</dbReference>
<dbReference type="InterPro" id="IPR027417">
    <property type="entry name" value="P-loop_NTPase"/>
</dbReference>
<dbReference type="PANTHER" id="PTHR23115">
    <property type="entry name" value="TRANSLATION FACTOR"/>
    <property type="match status" value="1"/>
</dbReference>
<keyword evidence="3" id="KW-0342">GTP-binding</keyword>
<dbReference type="InterPro" id="IPR004161">
    <property type="entry name" value="EFTu-like_2"/>
</dbReference>
<feature type="domain" description="Tr-type G" evidence="4">
    <location>
        <begin position="6"/>
        <end position="197"/>
    </location>
</feature>
<keyword evidence="7" id="KW-0548">Nucleotidyltransferase</keyword>
<dbReference type="InterPro" id="IPR050100">
    <property type="entry name" value="TRAFAC_GTPase_members"/>
</dbReference>
<keyword evidence="7" id="KW-0808">Transferase</keyword>
<feature type="domain" description="Translation elongation factor EFTu-like" evidence="5">
    <location>
        <begin position="243"/>
        <end position="309"/>
    </location>
</feature>
<keyword evidence="7" id="KW-0251">Elongation factor</keyword>
<dbReference type="GO" id="GO:0003746">
    <property type="term" value="F:translation elongation factor activity"/>
    <property type="evidence" value="ECO:0007669"/>
    <property type="project" value="UniProtKB-KW"/>
</dbReference>
<gene>
    <name evidence="7" type="ORF">EIN_485670</name>
</gene>
<dbReference type="InterPro" id="IPR000795">
    <property type="entry name" value="T_Tr_GTP-bd_dom"/>
</dbReference>
<dbReference type="InterPro" id="IPR009000">
    <property type="entry name" value="Transl_B-barrel_sf"/>
</dbReference>
<evidence type="ECO:0000259" key="4">
    <source>
        <dbReference type="Pfam" id="PF00009"/>
    </source>
</evidence>
<dbReference type="EC" id="2.7.7.4" evidence="7"/>
<dbReference type="Pfam" id="PF22594">
    <property type="entry name" value="GTP-eEF1A_C"/>
    <property type="match status" value="1"/>
</dbReference>
<keyword evidence="7" id="KW-0648">Protein biosynthesis</keyword>
<dbReference type="RefSeq" id="XP_004255946.1">
    <property type="nucleotide sequence ID" value="XM_004255898.1"/>
</dbReference>
<evidence type="ECO:0000313" key="8">
    <source>
        <dbReference type="Proteomes" id="UP000014680"/>
    </source>
</evidence>
<dbReference type="InterPro" id="IPR054696">
    <property type="entry name" value="GTP-eEF1A_C"/>
</dbReference>
<evidence type="ECO:0000259" key="5">
    <source>
        <dbReference type="Pfam" id="PF03144"/>
    </source>
</evidence>
<keyword evidence="2" id="KW-0547">Nucleotide-binding</keyword>